<evidence type="ECO:0000256" key="1">
    <source>
        <dbReference type="ARBA" id="ARBA00006643"/>
    </source>
</evidence>
<dbReference type="PROSITE" id="PS51375">
    <property type="entry name" value="PPR"/>
    <property type="match status" value="4"/>
</dbReference>
<dbReference type="AlphaFoldDB" id="A0AA88RBX7"/>
<dbReference type="InterPro" id="IPR002885">
    <property type="entry name" value="PPR_rpt"/>
</dbReference>
<dbReference type="FunFam" id="1.25.40.10:FF:000242">
    <property type="entry name" value="Pentatricopeptide repeat-containing protein"/>
    <property type="match status" value="1"/>
</dbReference>
<evidence type="ECO:0000313" key="6">
    <source>
        <dbReference type="EMBL" id="KAK2979236.1"/>
    </source>
</evidence>
<dbReference type="FunFam" id="1.25.40.10:FF:000427">
    <property type="entry name" value="Pentatricopeptide repeat-containing protein chloroplastic"/>
    <property type="match status" value="1"/>
</dbReference>
<dbReference type="InterPro" id="IPR046849">
    <property type="entry name" value="E2_motif"/>
</dbReference>
<dbReference type="EMBL" id="JAVXUO010002102">
    <property type="protein sequence ID" value="KAK2976225.1"/>
    <property type="molecule type" value="Genomic_DNA"/>
</dbReference>
<dbReference type="PANTHER" id="PTHR47926:SF501">
    <property type="entry name" value="DYW DOMAIN-CONTAINING PROTEIN"/>
    <property type="match status" value="1"/>
</dbReference>
<sequence length="593" mass="66268">MQFSPFNTIINKRAAEQNCLSLLQTCTSLLHLNQLHSLILKSGLQSNPLVLTKFTSTSSDLNAIDYASSFIFSSEANTQLYDTFLFNTVIRAYAQTNHFKHKAVLFYKHMVDVNVLPNKFTYPFVLKACAGLGDLHLGKQVHGSLVKVGFDDDIHVSNTMVHMYSCCGGGVGFARKVFDGMSKSDSVSWSAMIGGYAKLGMSNDAVELFRQMQIAGVQPDEITMVSFLSACTDLGALELGKWVEGYIEREGIQKSVELCNALIDMFAKCGDVDKAMNLFRNMGDKTIVSWTSVIDGMAMHGRGLEAISLFEEMKGAGVAPDDVAYIGLLMACSHSGLVEEGRKYFNSMVKDFAIVPKIEHYGCMVDLLSRAGLVKEALEFVQNMPIEPNPIVWRTLITACRAHGELNLGESITKELIKNEPLHESNYVLLSNIYGKMSHWEKKSKIREAMGEKGMRKIPGSTLIELDNKVYEFVAGDKTHDQHKEIYEMIDEMGREIKRAGYLPSTSEVLLDIDEEDKEDALNRHSEKLAIAFALLKTPPGTPIRIVKNLRVCGDCHAATKFISKVYNRLVVVRDRNRFHHFKDGLCSCKDFW</sequence>
<comment type="similarity">
    <text evidence="1">Belongs to the PPR family. PCMP-H subfamily.</text>
</comment>
<proteinExistence type="inferred from homology"/>
<feature type="repeat" description="PPR" evidence="3">
    <location>
        <begin position="255"/>
        <end position="285"/>
    </location>
</feature>
<feature type="repeat" description="PPR" evidence="3">
    <location>
        <begin position="185"/>
        <end position="219"/>
    </location>
</feature>
<dbReference type="InterPro" id="IPR046848">
    <property type="entry name" value="E_motif"/>
</dbReference>
<keyword evidence="2" id="KW-0677">Repeat</keyword>
<dbReference type="GO" id="GO:0008270">
    <property type="term" value="F:zinc ion binding"/>
    <property type="evidence" value="ECO:0007669"/>
    <property type="project" value="InterPro"/>
</dbReference>
<comment type="caution">
    <text evidence="6">The sequence shown here is derived from an EMBL/GenBank/DDBJ whole genome shotgun (WGS) entry which is preliminary data.</text>
</comment>
<dbReference type="Pfam" id="PF01535">
    <property type="entry name" value="PPR"/>
    <property type="match status" value="2"/>
</dbReference>
<evidence type="ECO:0000259" key="4">
    <source>
        <dbReference type="Pfam" id="PF14432"/>
    </source>
</evidence>
<dbReference type="InterPro" id="IPR032867">
    <property type="entry name" value="DYW_dom"/>
</dbReference>
<dbReference type="EMBL" id="JAVXUO010001781">
    <property type="protein sequence ID" value="KAK2979236.1"/>
    <property type="molecule type" value="Genomic_DNA"/>
</dbReference>
<evidence type="ECO:0000313" key="5">
    <source>
        <dbReference type="EMBL" id="KAK2976225.1"/>
    </source>
</evidence>
<dbReference type="Pfam" id="PF14432">
    <property type="entry name" value="DYW_deaminase"/>
    <property type="match status" value="1"/>
</dbReference>
<feature type="repeat" description="PPR" evidence="3">
    <location>
        <begin position="286"/>
        <end position="320"/>
    </location>
</feature>
<feature type="domain" description="DYW" evidence="4">
    <location>
        <begin position="501"/>
        <end position="593"/>
    </location>
</feature>
<gene>
    <name evidence="5" type="ORF">RJ640_001618</name>
    <name evidence="6" type="ORF">RJ640_021142</name>
</gene>
<dbReference type="GO" id="GO:0009451">
    <property type="term" value="P:RNA modification"/>
    <property type="evidence" value="ECO:0007669"/>
    <property type="project" value="InterPro"/>
</dbReference>
<feature type="repeat" description="PPR" evidence="3">
    <location>
        <begin position="82"/>
        <end position="117"/>
    </location>
</feature>
<dbReference type="InterPro" id="IPR046960">
    <property type="entry name" value="PPR_At4g14850-like_plant"/>
</dbReference>
<organism evidence="6 7">
    <name type="scientific">Escallonia rubra</name>
    <dbReference type="NCBI Taxonomy" id="112253"/>
    <lineage>
        <taxon>Eukaryota</taxon>
        <taxon>Viridiplantae</taxon>
        <taxon>Streptophyta</taxon>
        <taxon>Embryophyta</taxon>
        <taxon>Tracheophyta</taxon>
        <taxon>Spermatophyta</taxon>
        <taxon>Magnoliopsida</taxon>
        <taxon>eudicotyledons</taxon>
        <taxon>Gunneridae</taxon>
        <taxon>Pentapetalae</taxon>
        <taxon>asterids</taxon>
        <taxon>campanulids</taxon>
        <taxon>Escalloniales</taxon>
        <taxon>Escalloniaceae</taxon>
        <taxon>Escallonia</taxon>
    </lineage>
</organism>
<protein>
    <recommendedName>
        <fullName evidence="4">DYW domain-containing protein</fullName>
    </recommendedName>
</protein>
<keyword evidence="7" id="KW-1185">Reference proteome</keyword>
<dbReference type="Pfam" id="PF20430">
    <property type="entry name" value="Eplus_motif"/>
    <property type="match status" value="1"/>
</dbReference>
<dbReference type="Pfam" id="PF13041">
    <property type="entry name" value="PPR_2"/>
    <property type="match status" value="3"/>
</dbReference>
<evidence type="ECO:0000313" key="7">
    <source>
        <dbReference type="Proteomes" id="UP001187471"/>
    </source>
</evidence>
<dbReference type="PANTHER" id="PTHR47926">
    <property type="entry name" value="PENTATRICOPEPTIDE REPEAT-CONTAINING PROTEIN"/>
    <property type="match status" value="1"/>
</dbReference>
<dbReference type="Proteomes" id="UP001187471">
    <property type="component" value="Unassembled WGS sequence"/>
</dbReference>
<accession>A0AA88RBX7</accession>
<reference evidence="6" key="1">
    <citation type="submission" date="2022-12" db="EMBL/GenBank/DDBJ databases">
        <title>Draft genome assemblies for two species of Escallonia (Escalloniales).</title>
        <authorList>
            <person name="Chanderbali A."/>
            <person name="Dervinis C."/>
            <person name="Anghel I."/>
            <person name="Soltis D."/>
            <person name="Soltis P."/>
            <person name="Zapata F."/>
        </authorList>
    </citation>
    <scope>NUCLEOTIDE SEQUENCE</scope>
    <source>
        <strain evidence="6">UCBG92.1500</strain>
        <tissue evidence="6">Leaf</tissue>
    </source>
</reference>
<dbReference type="GO" id="GO:0003723">
    <property type="term" value="F:RNA binding"/>
    <property type="evidence" value="ECO:0007669"/>
    <property type="project" value="InterPro"/>
</dbReference>
<evidence type="ECO:0000256" key="3">
    <source>
        <dbReference type="PROSITE-ProRule" id="PRU00708"/>
    </source>
</evidence>
<dbReference type="Gene3D" id="1.25.40.10">
    <property type="entry name" value="Tetratricopeptide repeat domain"/>
    <property type="match status" value="4"/>
</dbReference>
<evidence type="ECO:0000256" key="2">
    <source>
        <dbReference type="ARBA" id="ARBA00022737"/>
    </source>
</evidence>
<name>A0AA88RBX7_9ASTE</name>
<dbReference type="InterPro" id="IPR011990">
    <property type="entry name" value="TPR-like_helical_dom_sf"/>
</dbReference>
<dbReference type="Pfam" id="PF20431">
    <property type="entry name" value="E_motif"/>
    <property type="match status" value="1"/>
</dbReference>
<dbReference type="NCBIfam" id="TIGR00756">
    <property type="entry name" value="PPR"/>
    <property type="match status" value="4"/>
</dbReference>